<dbReference type="PANTHER" id="PTHR34853">
    <property type="match status" value="1"/>
</dbReference>
<dbReference type="InterPro" id="IPR005152">
    <property type="entry name" value="Lipase_secreted"/>
</dbReference>
<name>A0A857LN59_9ACTN</name>
<dbReference type="PIRSF" id="PIRSF029171">
    <property type="entry name" value="Esterase_LipA"/>
    <property type="match status" value="1"/>
</dbReference>
<dbReference type="RefSeq" id="WP_005187456.1">
    <property type="nucleotide sequence ID" value="NZ_CP045804.1"/>
</dbReference>
<dbReference type="GO" id="GO:0016042">
    <property type="term" value="P:lipid catabolic process"/>
    <property type="evidence" value="ECO:0007669"/>
    <property type="project" value="InterPro"/>
</dbReference>
<protein>
    <submittedName>
        <fullName evidence="1">Lipase</fullName>
    </submittedName>
</protein>
<evidence type="ECO:0000313" key="1">
    <source>
        <dbReference type="EMBL" id="QHN37798.1"/>
    </source>
</evidence>
<sequence>MKQHHIIRLVAATAVTILALLGAGSGAANAAPTHKTPTLPEIFNGFVVGAFAGAKMGSPQEIFHALTADDPFYKEPKLTGKEKPGQLLKSKKVDVMYSGVKPANLNAYKIMYVTTGLDAKTTEISTGIVMVPQGRPGVDRKVVSYQEANDSVGGNCHPSGQWTGQNPMDGASWSALGPLAIMFNKGYTVTISDVGNNGDKSPHGVFAGTYAGHAQLDAVRAAQELPKEAPRKDAEVVLFGIAGGGVGAARAAEDEDVYAPELNVKGTVLEGMVIDQRNFMRVANGSVGSGFAFANLLGLEPKYPDMNIDAHLNPTGKKIADWYRTQCQTPAYFTMPFVPLQTLFKGNKNPADIPSFQRAYRDNVLGKRAPKSKVLITSCAKDDSVMSIVPAKDARNLAAKYRRGGTPVTYAPTNCSWVEMITNLYHWGTDLIGAQTLAWVDAQFTR</sequence>
<dbReference type="Gene3D" id="1.10.260.130">
    <property type="match status" value="1"/>
</dbReference>
<dbReference type="AlphaFoldDB" id="A0A857LN59"/>
<dbReference type="Gene3D" id="3.40.50.1820">
    <property type="entry name" value="alpha/beta hydrolase"/>
    <property type="match status" value="1"/>
</dbReference>
<organism evidence="1">
    <name type="scientific">Gordonia amarae</name>
    <dbReference type="NCBI Taxonomy" id="36821"/>
    <lineage>
        <taxon>Bacteria</taxon>
        <taxon>Bacillati</taxon>
        <taxon>Actinomycetota</taxon>
        <taxon>Actinomycetes</taxon>
        <taxon>Mycobacteriales</taxon>
        <taxon>Gordoniaceae</taxon>
        <taxon>Gordonia</taxon>
    </lineage>
</organism>
<gene>
    <name evidence="1" type="ORF">GII30_00140</name>
</gene>
<dbReference type="SUPFAM" id="SSF53474">
    <property type="entry name" value="alpha/beta-Hydrolases"/>
    <property type="match status" value="1"/>
</dbReference>
<reference evidence="1" key="1">
    <citation type="journal article" date="2021" name="Nat. Microbiol.">
        <title>Cocultivation of an ultrasmall environmental parasitic bacterium with lytic ability against bacteria associated with wastewater foams.</title>
        <authorList>
            <person name="Batinovic S."/>
            <person name="Rose J.J.A."/>
            <person name="Ratcliffe J."/>
            <person name="Seviour R.J."/>
            <person name="Petrovski S."/>
        </authorList>
    </citation>
    <scope>NUCLEOTIDE SEQUENCE</scope>
    <source>
        <strain evidence="1">CON44</strain>
    </source>
</reference>
<dbReference type="GO" id="GO:0004806">
    <property type="term" value="F:triacylglycerol lipase activity"/>
    <property type="evidence" value="ECO:0007669"/>
    <property type="project" value="InterPro"/>
</dbReference>
<dbReference type="Pfam" id="PF03583">
    <property type="entry name" value="LIP"/>
    <property type="match status" value="1"/>
</dbReference>
<proteinExistence type="predicted"/>
<dbReference type="PANTHER" id="PTHR34853:SF1">
    <property type="entry name" value="LIPASE 5"/>
    <property type="match status" value="1"/>
</dbReference>
<dbReference type="InterPro" id="IPR029058">
    <property type="entry name" value="AB_hydrolase_fold"/>
</dbReference>
<accession>A0A857LN59</accession>
<dbReference type="EMBL" id="CP045810">
    <property type="protein sequence ID" value="QHN37798.1"/>
    <property type="molecule type" value="Genomic_DNA"/>
</dbReference>